<organism evidence="3 4">
    <name type="scientific">Tetraodon nigroviridis</name>
    <name type="common">Spotted green pufferfish</name>
    <name type="synonym">Chelonodon nigroviridis</name>
    <dbReference type="NCBI Taxonomy" id="99883"/>
    <lineage>
        <taxon>Eukaryota</taxon>
        <taxon>Metazoa</taxon>
        <taxon>Chordata</taxon>
        <taxon>Craniata</taxon>
        <taxon>Vertebrata</taxon>
        <taxon>Euteleostomi</taxon>
        <taxon>Actinopterygii</taxon>
        <taxon>Neopterygii</taxon>
        <taxon>Teleostei</taxon>
        <taxon>Neoteleostei</taxon>
        <taxon>Acanthomorphata</taxon>
        <taxon>Eupercaria</taxon>
        <taxon>Tetraodontiformes</taxon>
        <taxon>Tetradontoidea</taxon>
        <taxon>Tetraodontidae</taxon>
        <taxon>Tetraodon</taxon>
    </lineage>
</organism>
<dbReference type="PANTHER" id="PTHR46760:SF1">
    <property type="entry name" value="TRANSCRIPTION TERMINATION FACTOR 1"/>
    <property type="match status" value="1"/>
</dbReference>
<sequence>MDEDKTKECLTETRTETVESPKTDSHRDQLIDELEEFVPDVRKRSVDNISKLIKYDLQRFKSFRQQGVSLRWGRCSEEENLQIKQNVQDFLSLTGISSADQLLFPHRYKEQEEEIKQLKRRHHFLTRIAEGVPRTCQQVYARAVKMFDESNHKGRFSEQELHSLVKLQVRHGNNWRVISRKIGRSAYSLEKRFSHISVNRGSWSPEETSKLMHALKAHLAHRVQQSPAGPLLSRDQLCNNLPWNEISCQVGTRSWSQCRLKWFTVLKTKLATRGSRFDTVADRLMFKIQLINTMYNMNVEDLADISWDDVTQAVGNSTSVCVQKAFHRLKVSRVPNWSMLSYGEIIDFLYAEVVPGLKDQLKKVSSAETQQEAQQEPQQERMYLLSEICSENDFTEVDNTV</sequence>
<dbReference type="GO" id="GO:0003682">
    <property type="term" value="F:chromatin binding"/>
    <property type="evidence" value="ECO:0007669"/>
    <property type="project" value="TreeGrafter"/>
</dbReference>
<keyword evidence="4" id="KW-1185">Reference proteome</keyword>
<dbReference type="FunCoup" id="H3C9V8">
    <property type="interactions" value="275"/>
</dbReference>
<feature type="region of interest" description="Disordered" evidence="1">
    <location>
        <begin position="1"/>
        <end position="26"/>
    </location>
</feature>
<dbReference type="PROSITE" id="PS50090">
    <property type="entry name" value="MYB_LIKE"/>
    <property type="match status" value="1"/>
</dbReference>
<dbReference type="PANTHER" id="PTHR46760">
    <property type="entry name" value="TRANSCRIPTION TERMINATION FACTOR 1"/>
    <property type="match status" value="1"/>
</dbReference>
<name>H3C9V8_TETNG</name>
<dbReference type="AlphaFoldDB" id="H3C9V8"/>
<dbReference type="SMART" id="SM00717">
    <property type="entry name" value="SANT"/>
    <property type="match status" value="3"/>
</dbReference>
<dbReference type="CDD" id="cd00167">
    <property type="entry name" value="SANT"/>
    <property type="match status" value="1"/>
</dbReference>
<dbReference type="Pfam" id="PF13921">
    <property type="entry name" value="Myb_DNA-bind_6"/>
    <property type="match status" value="1"/>
</dbReference>
<dbReference type="InterPro" id="IPR001005">
    <property type="entry name" value="SANT/Myb"/>
</dbReference>
<reference evidence="3" key="3">
    <citation type="submission" date="2025-09" db="UniProtKB">
        <authorList>
            <consortium name="Ensembl"/>
        </authorList>
    </citation>
    <scope>IDENTIFICATION</scope>
</reference>
<dbReference type="Gene3D" id="1.10.10.60">
    <property type="entry name" value="Homeodomain-like"/>
    <property type="match status" value="2"/>
</dbReference>
<dbReference type="GO" id="GO:0006363">
    <property type="term" value="P:termination of RNA polymerase I transcription"/>
    <property type="evidence" value="ECO:0007669"/>
    <property type="project" value="TreeGrafter"/>
</dbReference>
<dbReference type="InterPro" id="IPR009057">
    <property type="entry name" value="Homeodomain-like_sf"/>
</dbReference>
<dbReference type="GeneTree" id="ENSGT00940000159729"/>
<reference evidence="4" key="1">
    <citation type="journal article" date="2004" name="Nature">
        <title>Genome duplication in the teleost fish Tetraodon nigroviridis reveals the early vertebrate proto-karyotype.</title>
        <authorList>
            <person name="Jaillon O."/>
            <person name="Aury J.-M."/>
            <person name="Brunet F."/>
            <person name="Petit J.-L."/>
            <person name="Stange-Thomann N."/>
            <person name="Mauceli E."/>
            <person name="Bouneau L."/>
            <person name="Fischer C."/>
            <person name="Ozouf-Costaz C."/>
            <person name="Bernot A."/>
            <person name="Nicaud S."/>
            <person name="Jaffe D."/>
            <person name="Fisher S."/>
            <person name="Lutfalla G."/>
            <person name="Dossat C."/>
            <person name="Segurens B."/>
            <person name="Dasilva C."/>
            <person name="Salanoubat M."/>
            <person name="Levy M."/>
            <person name="Boudet N."/>
            <person name="Castellano S."/>
            <person name="Anthouard V."/>
            <person name="Jubin C."/>
            <person name="Castelli V."/>
            <person name="Katinka M."/>
            <person name="Vacherie B."/>
            <person name="Biemont C."/>
            <person name="Skalli Z."/>
            <person name="Cattolico L."/>
            <person name="Poulain J."/>
            <person name="De Berardinis V."/>
            <person name="Cruaud C."/>
            <person name="Duprat S."/>
            <person name="Brottier P."/>
            <person name="Coutanceau J.-P."/>
            <person name="Gouzy J."/>
            <person name="Parra G."/>
            <person name="Lardier G."/>
            <person name="Chapple C."/>
            <person name="McKernan K.J."/>
            <person name="McEwan P."/>
            <person name="Bosak S."/>
            <person name="Kellis M."/>
            <person name="Volff J.-N."/>
            <person name="Guigo R."/>
            <person name="Zody M.C."/>
            <person name="Mesirov J."/>
            <person name="Lindblad-Toh K."/>
            <person name="Birren B."/>
            <person name="Nusbaum C."/>
            <person name="Kahn D."/>
            <person name="Robinson-Rechavi M."/>
            <person name="Laudet V."/>
            <person name="Schachter V."/>
            <person name="Quetier F."/>
            <person name="Saurin W."/>
            <person name="Scarpelli C."/>
            <person name="Wincker P."/>
            <person name="Lander E.S."/>
            <person name="Weissenbach J."/>
            <person name="Roest Crollius H."/>
        </authorList>
    </citation>
    <scope>NUCLEOTIDE SEQUENCE [LARGE SCALE GENOMIC DNA]</scope>
</reference>
<dbReference type="InterPro" id="IPR053078">
    <property type="entry name" value="TTF1-like"/>
</dbReference>
<protein>
    <recommendedName>
        <fullName evidence="2">Myb-like domain-containing protein</fullName>
    </recommendedName>
</protein>
<dbReference type="GO" id="GO:0005730">
    <property type="term" value="C:nucleolus"/>
    <property type="evidence" value="ECO:0007669"/>
    <property type="project" value="TreeGrafter"/>
</dbReference>
<evidence type="ECO:0000313" key="3">
    <source>
        <dbReference type="Ensembl" id="ENSTNIP00000005030.1"/>
    </source>
</evidence>
<dbReference type="Ensembl" id="ENSTNIT00000005176.1">
    <property type="protein sequence ID" value="ENSTNIP00000005030.1"/>
    <property type="gene ID" value="ENSTNIG00000002480.1"/>
</dbReference>
<feature type="domain" description="Myb-like" evidence="2">
    <location>
        <begin position="195"/>
        <end position="266"/>
    </location>
</feature>
<evidence type="ECO:0000256" key="1">
    <source>
        <dbReference type="SAM" id="MobiDB-lite"/>
    </source>
</evidence>
<dbReference type="HOGENOM" id="CLU_016962_0_0_1"/>
<dbReference type="STRING" id="99883.ENSTNIP00000005030"/>
<accession>H3C9V8</accession>
<dbReference type="InParanoid" id="H3C9V8"/>
<reference evidence="3" key="2">
    <citation type="submission" date="2025-08" db="UniProtKB">
        <authorList>
            <consortium name="Ensembl"/>
        </authorList>
    </citation>
    <scope>IDENTIFICATION</scope>
</reference>
<dbReference type="OMA" id="AFWSEIT"/>
<evidence type="ECO:0000259" key="2">
    <source>
        <dbReference type="PROSITE" id="PS50090"/>
    </source>
</evidence>
<evidence type="ECO:0000313" key="4">
    <source>
        <dbReference type="Proteomes" id="UP000007303"/>
    </source>
</evidence>
<dbReference type="Proteomes" id="UP000007303">
    <property type="component" value="Unassembled WGS sequence"/>
</dbReference>
<dbReference type="SUPFAM" id="SSF46689">
    <property type="entry name" value="Homeodomain-like"/>
    <property type="match status" value="2"/>
</dbReference>
<proteinExistence type="predicted"/>